<dbReference type="PANTHER" id="PTHR10110">
    <property type="entry name" value="SODIUM/HYDROGEN EXCHANGER"/>
    <property type="match status" value="1"/>
</dbReference>
<dbReference type="InterPro" id="IPR004705">
    <property type="entry name" value="Cation/H_exchanger_CPA1_bac"/>
</dbReference>
<proteinExistence type="inferred from homology"/>
<evidence type="ECO:0000256" key="7">
    <source>
        <dbReference type="ARBA" id="ARBA00023065"/>
    </source>
</evidence>
<sequence length="654" mass="73565">MQLIEIILILTGLLLLSTAVNHYIKAIPVSLIQVVFGIGLALIGNFSINLSTDWFLLLFIAPLLFNDGRRFPKGELWELRWPIFANAIILVFITMTLGGILIYKLIPSMPLPVAFSLAAILSPTDPIAVESIAKKVRLPKNILHLVNGESLINDASGLIGFKYAVAATVYGAFSIKNAVGDFFYISLIGAIVGVVTMLVISLVRKWLYKNGLTNIVFNVVLQVLSPFAIYLLAEDYFHSSGVIAVVTAGIVYHVYNDSTLASSAELQLISEQSWNLIVYLLNGIVFLILGIELPFAMEAVINEIKFNTFQSIAYAVVTWLIILIIRIVWILLYEICHNLITTKKVGPVDIRTANIVGFSGVRGAITMAGILSIPLITAQNEAFPDRELVLFIASIVIVLSLLAAVIVLPILAKNDHVVEYNNDNHWNEEKARIYVLNYVIDEIKKMDHTDKHIGNILIDQCELMIKQLSSIKPDEVEKSIRALAVGYEHQAVRKLVAQGILTKKEANAVNYQINHRELKTLVAFNQYNIRLEIISAIQTTKLWLFRQRSDKEQKLKMQKALILVNEYTVKMLKQLGDSEVVNAIVDEYTNFDMALRTRSLDYNKYYRIAKERELEAQRKAIHELLINDKISIELASKLRQEVNYVENQELSSDE</sequence>
<feature type="transmembrane region" description="Helical" evidence="10">
    <location>
        <begin position="276"/>
        <end position="297"/>
    </location>
</feature>
<dbReference type="Proteomes" id="UP001438112">
    <property type="component" value="Unassembled WGS sequence"/>
</dbReference>
<dbReference type="Pfam" id="PF00999">
    <property type="entry name" value="Na_H_Exchanger"/>
    <property type="match status" value="1"/>
</dbReference>
<evidence type="ECO:0000256" key="4">
    <source>
        <dbReference type="ARBA" id="ARBA00022692"/>
    </source>
</evidence>
<evidence type="ECO:0000256" key="2">
    <source>
        <dbReference type="ARBA" id="ARBA00022448"/>
    </source>
</evidence>
<organism evidence="12 13">
    <name type="scientific">Apilactobacillus apinorum</name>
    <dbReference type="NCBI Taxonomy" id="1218495"/>
    <lineage>
        <taxon>Bacteria</taxon>
        <taxon>Bacillati</taxon>
        <taxon>Bacillota</taxon>
        <taxon>Bacilli</taxon>
        <taxon>Lactobacillales</taxon>
        <taxon>Lactobacillaceae</taxon>
        <taxon>Apilactobacillus</taxon>
    </lineage>
</organism>
<comment type="caution">
    <text evidence="12">The sequence shown here is derived from an EMBL/GenBank/DDBJ whole genome shotgun (WGS) entry which is preliminary data.</text>
</comment>
<evidence type="ECO:0000259" key="11">
    <source>
        <dbReference type="Pfam" id="PF00999"/>
    </source>
</evidence>
<reference evidence="12 13" key="1">
    <citation type="submission" date="2024-03" db="EMBL/GenBank/DDBJ databases">
        <title>Inconsistent identification of Apilactobacillus kunkeei-related strains obtained by well-developed overall genome related indices.</title>
        <authorList>
            <person name="Maeno S."/>
            <person name="Endo A."/>
        </authorList>
    </citation>
    <scope>NUCLEOTIDE SEQUENCE [LARGE SCALE GENOMIC DNA]</scope>
    <source>
        <strain evidence="12 13">20H-10</strain>
    </source>
</reference>
<keyword evidence="9 10" id="KW-0739">Sodium transport</keyword>
<dbReference type="EMBL" id="BAABVV010000040">
    <property type="protein sequence ID" value="GAA6114940.1"/>
    <property type="molecule type" value="Genomic_DNA"/>
</dbReference>
<dbReference type="InterPro" id="IPR018422">
    <property type="entry name" value="Cation/H_exchanger_CPA1"/>
</dbReference>
<dbReference type="NCBIfam" id="TIGR00831">
    <property type="entry name" value="a_cpa1"/>
    <property type="match status" value="1"/>
</dbReference>
<keyword evidence="3 10" id="KW-1003">Cell membrane</keyword>
<feature type="transmembrane region" description="Helical" evidence="10">
    <location>
        <begin position="239"/>
        <end position="255"/>
    </location>
</feature>
<evidence type="ECO:0000256" key="5">
    <source>
        <dbReference type="ARBA" id="ARBA00022989"/>
    </source>
</evidence>
<keyword evidence="10" id="KW-0050">Antiport</keyword>
<evidence type="ECO:0000256" key="10">
    <source>
        <dbReference type="RuleBase" id="RU366002"/>
    </source>
</evidence>
<accession>A0ABP9ZJI7</accession>
<keyword evidence="6 10" id="KW-0915">Sodium</keyword>
<comment type="subcellular location">
    <subcellularLocation>
        <location evidence="1 10">Cell membrane</location>
        <topology evidence="1 10">Multi-pass membrane protein</topology>
    </subcellularLocation>
</comment>
<name>A0ABP9ZJI7_9LACO</name>
<feature type="transmembrane region" description="Helical" evidence="10">
    <location>
        <begin position="182"/>
        <end position="203"/>
    </location>
</feature>
<evidence type="ECO:0000313" key="12">
    <source>
        <dbReference type="EMBL" id="GAA6114940.1"/>
    </source>
</evidence>
<feature type="transmembrane region" description="Helical" evidence="10">
    <location>
        <begin position="353"/>
        <end position="376"/>
    </location>
</feature>
<dbReference type="InterPro" id="IPR006153">
    <property type="entry name" value="Cation/H_exchanger_TM"/>
</dbReference>
<evidence type="ECO:0000256" key="3">
    <source>
        <dbReference type="ARBA" id="ARBA00022475"/>
    </source>
</evidence>
<evidence type="ECO:0000256" key="9">
    <source>
        <dbReference type="ARBA" id="ARBA00023201"/>
    </source>
</evidence>
<protein>
    <submittedName>
        <fullName evidence="12">Sodium:proton antiporter</fullName>
    </submittedName>
</protein>
<feature type="transmembrane region" description="Helical" evidence="10">
    <location>
        <begin position="312"/>
        <end position="332"/>
    </location>
</feature>
<keyword evidence="2 10" id="KW-0813">Transport</keyword>
<dbReference type="PANTHER" id="PTHR10110:SF86">
    <property type="entry name" value="SODIUM_HYDROGEN EXCHANGER 7"/>
    <property type="match status" value="1"/>
</dbReference>
<keyword evidence="5 10" id="KW-1133">Transmembrane helix</keyword>
<evidence type="ECO:0000256" key="1">
    <source>
        <dbReference type="ARBA" id="ARBA00004651"/>
    </source>
</evidence>
<dbReference type="Gene3D" id="6.10.140.1330">
    <property type="match status" value="1"/>
</dbReference>
<dbReference type="RefSeq" id="WP_353318560.1">
    <property type="nucleotide sequence ID" value="NZ_BAABVV010000040.1"/>
</dbReference>
<feature type="transmembrane region" description="Helical" evidence="10">
    <location>
        <begin position="6"/>
        <end position="24"/>
    </location>
</feature>
<feature type="transmembrane region" description="Helical" evidence="10">
    <location>
        <begin position="215"/>
        <end position="233"/>
    </location>
</feature>
<keyword evidence="4 10" id="KW-0812">Transmembrane</keyword>
<comment type="caution">
    <text evidence="10">Lacks conserved residue(s) required for the propagation of feature annotation.</text>
</comment>
<feature type="domain" description="Cation/H+ exchanger transmembrane" evidence="11">
    <location>
        <begin position="14"/>
        <end position="412"/>
    </location>
</feature>
<keyword evidence="7 10" id="KW-0406">Ion transport</keyword>
<feature type="transmembrane region" description="Helical" evidence="10">
    <location>
        <begin position="83"/>
        <end position="106"/>
    </location>
</feature>
<evidence type="ECO:0000256" key="6">
    <source>
        <dbReference type="ARBA" id="ARBA00023053"/>
    </source>
</evidence>
<comment type="function">
    <text evidence="10">Na(+)/H(+) antiporter that extrudes sodium in exchange for external protons.</text>
</comment>
<feature type="transmembrane region" description="Helical" evidence="10">
    <location>
        <begin position="388"/>
        <end position="412"/>
    </location>
</feature>
<evidence type="ECO:0000256" key="8">
    <source>
        <dbReference type="ARBA" id="ARBA00023136"/>
    </source>
</evidence>
<comment type="similarity">
    <text evidence="10">Belongs to the monovalent cation:proton antiporter 1 (CPA1) transporter (TC 2.A.36) family.</text>
</comment>
<evidence type="ECO:0000313" key="13">
    <source>
        <dbReference type="Proteomes" id="UP001438112"/>
    </source>
</evidence>
<gene>
    <name evidence="12" type="ORF">AP20H10_13030</name>
</gene>
<keyword evidence="13" id="KW-1185">Reference proteome</keyword>
<keyword evidence="8 10" id="KW-0472">Membrane</keyword>